<feature type="transmembrane region" description="Helical" evidence="10">
    <location>
        <begin position="150"/>
        <end position="170"/>
    </location>
</feature>
<proteinExistence type="inferred from homology"/>
<comment type="similarity">
    <text evidence="2 8">Belongs to the peptidase A24 family.</text>
</comment>
<keyword evidence="9" id="KW-0645">Protease</keyword>
<keyword evidence="9" id="KW-0378">Hydrolase</keyword>
<reference evidence="13 14" key="1">
    <citation type="submission" date="2017-08" db="EMBL/GenBank/DDBJ databases">
        <title>Infants hospitalized years apart are colonized by the same room-sourced microbial strains.</title>
        <authorList>
            <person name="Brooks B."/>
            <person name="Olm M.R."/>
            <person name="Firek B.A."/>
            <person name="Baker R."/>
            <person name="Thomas B.C."/>
            <person name="Morowitz M.J."/>
            <person name="Banfield J.F."/>
        </authorList>
    </citation>
    <scope>NUCLEOTIDE SEQUENCE [LARGE SCALE GENOMIC DNA]</scope>
    <source>
        <strain evidence="13">S2_018_000_R2_101</strain>
    </source>
</reference>
<evidence type="ECO:0000256" key="3">
    <source>
        <dbReference type="ARBA" id="ARBA00022475"/>
    </source>
</evidence>
<dbReference type="InterPro" id="IPR010627">
    <property type="entry name" value="Prepilin_pept_A24_N"/>
</dbReference>
<keyword evidence="6 10" id="KW-1133">Transmembrane helix</keyword>
<evidence type="ECO:0000313" key="14">
    <source>
        <dbReference type="Proteomes" id="UP000249066"/>
    </source>
</evidence>
<organism evidence="13 14">
    <name type="scientific">Sphingomonas sanxanigenens</name>
    <dbReference type="NCBI Taxonomy" id="397260"/>
    <lineage>
        <taxon>Bacteria</taxon>
        <taxon>Pseudomonadati</taxon>
        <taxon>Pseudomonadota</taxon>
        <taxon>Alphaproteobacteria</taxon>
        <taxon>Sphingomonadales</taxon>
        <taxon>Sphingomonadaceae</taxon>
        <taxon>Sphingomonas</taxon>
    </lineage>
</organism>
<dbReference type="EMBL" id="QFNN01000015">
    <property type="protein sequence ID" value="PZO91097.1"/>
    <property type="molecule type" value="Genomic_DNA"/>
</dbReference>
<dbReference type="GO" id="GO:0004190">
    <property type="term" value="F:aspartic-type endopeptidase activity"/>
    <property type="evidence" value="ECO:0007669"/>
    <property type="project" value="UniProtKB-EC"/>
</dbReference>
<evidence type="ECO:0000256" key="6">
    <source>
        <dbReference type="ARBA" id="ARBA00022989"/>
    </source>
</evidence>
<evidence type="ECO:0000256" key="2">
    <source>
        <dbReference type="ARBA" id="ARBA00005801"/>
    </source>
</evidence>
<evidence type="ECO:0000256" key="9">
    <source>
        <dbReference type="RuleBase" id="RU003794"/>
    </source>
</evidence>
<dbReference type="PRINTS" id="PR00864">
    <property type="entry name" value="PREPILNPTASE"/>
</dbReference>
<feature type="transmembrane region" description="Helical" evidence="10">
    <location>
        <begin position="232"/>
        <end position="253"/>
    </location>
</feature>
<keyword evidence="4" id="KW-0997">Cell inner membrane</keyword>
<comment type="function">
    <text evidence="9">Plays an essential role in type IV pili and type II pseudopili formation by proteolytically removing the leader sequence from substrate proteins and subsequently monomethylating the alpha-amino group of the newly exposed N-terminal phenylalanine.</text>
</comment>
<keyword evidence="3" id="KW-1003">Cell membrane</keyword>
<evidence type="ECO:0000259" key="12">
    <source>
        <dbReference type="Pfam" id="PF06750"/>
    </source>
</evidence>
<keyword evidence="9" id="KW-0489">Methyltransferase</keyword>
<keyword evidence="7 10" id="KW-0472">Membrane</keyword>
<evidence type="ECO:0000313" key="13">
    <source>
        <dbReference type="EMBL" id="PZO91097.1"/>
    </source>
</evidence>
<comment type="subcellular location">
    <subcellularLocation>
        <location evidence="1">Cell inner membrane</location>
        <topology evidence="1">Multi-pass membrane protein</topology>
    </subcellularLocation>
    <subcellularLocation>
        <location evidence="9">Cell membrane</location>
        <topology evidence="9">Multi-pass membrane protein</topology>
    </subcellularLocation>
</comment>
<evidence type="ECO:0000256" key="1">
    <source>
        <dbReference type="ARBA" id="ARBA00004429"/>
    </source>
</evidence>
<dbReference type="InterPro" id="IPR014032">
    <property type="entry name" value="Peptidase_A24A_bac"/>
</dbReference>
<feature type="transmembrane region" description="Helical" evidence="10">
    <location>
        <begin position="81"/>
        <end position="106"/>
    </location>
</feature>
<feature type="domain" description="Prepilin peptidase A24 N-terminal" evidence="12">
    <location>
        <begin position="12"/>
        <end position="90"/>
    </location>
</feature>
<comment type="catalytic activity">
    <reaction evidence="9">
        <text>Typically cleaves a -Gly-|-Phe- bond to release an N-terminal, basic peptide of 5-8 residues from type IV prepilin, and then N-methylates the new N-terminal amino group, the methyl donor being S-adenosyl-L-methionine.</text>
        <dbReference type="EC" id="3.4.23.43"/>
    </reaction>
</comment>
<evidence type="ECO:0000256" key="5">
    <source>
        <dbReference type="ARBA" id="ARBA00022692"/>
    </source>
</evidence>
<protein>
    <recommendedName>
        <fullName evidence="9">Prepilin leader peptidase/N-methyltransferase</fullName>
        <ecNumber evidence="9">2.1.1.-</ecNumber>
        <ecNumber evidence="9">3.4.23.43</ecNumber>
    </recommendedName>
</protein>
<dbReference type="Proteomes" id="UP000249066">
    <property type="component" value="Unassembled WGS sequence"/>
</dbReference>
<accession>A0A2W5AD64</accession>
<dbReference type="Pfam" id="PF06750">
    <property type="entry name" value="A24_N_bact"/>
    <property type="match status" value="1"/>
</dbReference>
<dbReference type="PANTHER" id="PTHR30487">
    <property type="entry name" value="TYPE 4 PREPILIN-LIKE PROTEINS LEADER PEPTIDE-PROCESSING ENZYME"/>
    <property type="match status" value="1"/>
</dbReference>
<keyword evidence="5 9" id="KW-0812">Transmembrane</keyword>
<dbReference type="PANTHER" id="PTHR30487:SF0">
    <property type="entry name" value="PREPILIN LEADER PEPTIDASE_N-METHYLTRANSFERASE-RELATED"/>
    <property type="match status" value="1"/>
</dbReference>
<dbReference type="GO" id="GO:0008168">
    <property type="term" value="F:methyltransferase activity"/>
    <property type="evidence" value="ECO:0007669"/>
    <property type="project" value="UniProtKB-KW"/>
</dbReference>
<keyword evidence="9" id="KW-0511">Multifunctional enzyme</keyword>
<dbReference type="Pfam" id="PF01478">
    <property type="entry name" value="Peptidase_A24"/>
    <property type="match status" value="1"/>
</dbReference>
<feature type="transmembrane region" description="Helical" evidence="10">
    <location>
        <begin position="126"/>
        <end position="143"/>
    </location>
</feature>
<comment type="caution">
    <text evidence="13">The sequence shown here is derived from an EMBL/GenBank/DDBJ whole genome shotgun (WGS) entry which is preliminary data.</text>
</comment>
<feature type="domain" description="Prepilin type IV endopeptidase peptidase" evidence="11">
    <location>
        <begin position="104"/>
        <end position="212"/>
    </location>
</feature>
<feature type="transmembrane region" description="Helical" evidence="10">
    <location>
        <begin position="6"/>
        <end position="27"/>
    </location>
</feature>
<dbReference type="EC" id="2.1.1.-" evidence="9"/>
<evidence type="ECO:0000256" key="7">
    <source>
        <dbReference type="ARBA" id="ARBA00023136"/>
    </source>
</evidence>
<evidence type="ECO:0000256" key="10">
    <source>
        <dbReference type="SAM" id="Phobius"/>
    </source>
</evidence>
<evidence type="ECO:0000256" key="4">
    <source>
        <dbReference type="ARBA" id="ARBA00022519"/>
    </source>
</evidence>
<evidence type="ECO:0000259" key="11">
    <source>
        <dbReference type="Pfam" id="PF01478"/>
    </source>
</evidence>
<dbReference type="GO" id="GO:0005886">
    <property type="term" value="C:plasma membrane"/>
    <property type="evidence" value="ECO:0007669"/>
    <property type="project" value="UniProtKB-SubCell"/>
</dbReference>
<evidence type="ECO:0000256" key="8">
    <source>
        <dbReference type="RuleBase" id="RU003793"/>
    </source>
</evidence>
<dbReference type="Gene3D" id="1.20.120.1220">
    <property type="match status" value="1"/>
</dbReference>
<dbReference type="EC" id="3.4.23.43" evidence="9"/>
<keyword evidence="9" id="KW-0808">Transferase</keyword>
<name>A0A2W5AD64_9SPHN</name>
<gene>
    <name evidence="13" type="ORF">DI623_04640</name>
</gene>
<dbReference type="AlphaFoldDB" id="A0A2W5AD64"/>
<sequence>MSPSWALAGFGLGAIAGSFAATIVLRWPQARSVAHGRSECDHCRRTLTPVELIPILGFLIRRGRCATCHARIDPTHLVVELLAALIGAIAFGLAPGAAGVAGALFGWWLLTLAALDLFHLWLPDRLTLPLAALGVAAGLAGLDPAPLDRIAGLAVGFGALFVVAEGYRLLRGRIGLGGGDPKLFGAIGAWLGWQLLPFVLLIACAGGLGYALTMAVRGKQMCASTQLPFGTLLAAGAFACWIAFSAGATLPLAPPL</sequence>
<dbReference type="InterPro" id="IPR000045">
    <property type="entry name" value="Prepilin_IV_endopep_pep"/>
</dbReference>
<dbReference type="InterPro" id="IPR050882">
    <property type="entry name" value="Prepilin_peptidase/N-MTase"/>
</dbReference>
<dbReference type="GO" id="GO:0006465">
    <property type="term" value="P:signal peptide processing"/>
    <property type="evidence" value="ECO:0007669"/>
    <property type="project" value="TreeGrafter"/>
</dbReference>
<dbReference type="GO" id="GO:0032259">
    <property type="term" value="P:methylation"/>
    <property type="evidence" value="ECO:0007669"/>
    <property type="project" value="UniProtKB-KW"/>
</dbReference>
<feature type="transmembrane region" description="Helical" evidence="10">
    <location>
        <begin position="190"/>
        <end position="212"/>
    </location>
</feature>